<dbReference type="SUPFAM" id="SSF53067">
    <property type="entry name" value="Actin-like ATPase domain"/>
    <property type="match status" value="2"/>
</dbReference>
<evidence type="ECO:0000313" key="3">
    <source>
        <dbReference type="EMBL" id="KAH0566444.1"/>
    </source>
</evidence>
<feature type="region of interest" description="Disordered" evidence="2">
    <location>
        <begin position="145"/>
        <end position="174"/>
    </location>
</feature>
<dbReference type="EMBL" id="JAGHQM010000008">
    <property type="protein sequence ID" value="KAH0566444.1"/>
    <property type="molecule type" value="Genomic_DNA"/>
</dbReference>
<feature type="compositionally biased region" description="Basic and acidic residues" evidence="2">
    <location>
        <begin position="63"/>
        <end position="74"/>
    </location>
</feature>
<dbReference type="CDD" id="cd10206">
    <property type="entry name" value="ASKHA_NBD_Arp8-like"/>
    <property type="match status" value="1"/>
</dbReference>
<feature type="region of interest" description="Disordered" evidence="2">
    <location>
        <begin position="525"/>
        <end position="550"/>
    </location>
</feature>
<protein>
    <recommendedName>
        <fullName evidence="5">Actin-related protein 8</fullName>
    </recommendedName>
</protein>
<dbReference type="AlphaFoldDB" id="A0A9P8LJ74"/>
<keyword evidence="4" id="KW-1185">Reference proteome</keyword>
<proteinExistence type="inferred from homology"/>
<evidence type="ECO:0000313" key="4">
    <source>
        <dbReference type="Proteomes" id="UP000750711"/>
    </source>
</evidence>
<evidence type="ECO:0000256" key="2">
    <source>
        <dbReference type="SAM" id="MobiDB-lite"/>
    </source>
</evidence>
<name>A0A9P8LJ74_9PEZI</name>
<dbReference type="Gene3D" id="3.90.640.10">
    <property type="entry name" value="Actin, Chain A, domain 4"/>
    <property type="match status" value="2"/>
</dbReference>
<feature type="compositionally biased region" description="Basic and acidic residues" evidence="2">
    <location>
        <begin position="148"/>
        <end position="165"/>
    </location>
</feature>
<feature type="region of interest" description="Disordered" evidence="2">
    <location>
        <begin position="565"/>
        <end position="604"/>
    </location>
</feature>
<reference evidence="3" key="1">
    <citation type="submission" date="2021-03" db="EMBL/GenBank/DDBJ databases">
        <title>Comparative genomics and phylogenomic investigation of the class Geoglossomycetes provide insights into ecological specialization and systematics.</title>
        <authorList>
            <person name="Melie T."/>
            <person name="Pirro S."/>
            <person name="Miller A.N."/>
            <person name="Quandt A."/>
        </authorList>
    </citation>
    <scope>NUCLEOTIDE SEQUENCE</scope>
    <source>
        <strain evidence="3">CAQ_001_2017</strain>
    </source>
</reference>
<dbReference type="SMART" id="SM00268">
    <property type="entry name" value="ACTIN"/>
    <property type="match status" value="1"/>
</dbReference>
<dbReference type="FunFam" id="3.30.420.40:FF:000201">
    <property type="entry name" value="Actin-related protein 8"/>
    <property type="match status" value="1"/>
</dbReference>
<dbReference type="Gene3D" id="3.30.420.40">
    <property type="match status" value="3"/>
</dbReference>
<dbReference type="FunFam" id="3.30.420.40:FF:000232">
    <property type="entry name" value="Actin-related protein 8"/>
    <property type="match status" value="1"/>
</dbReference>
<comment type="caution">
    <text evidence="3">The sequence shown here is derived from an EMBL/GenBank/DDBJ whole genome shotgun (WGS) entry which is preliminary data.</text>
</comment>
<dbReference type="PANTHER" id="PTHR11937">
    <property type="entry name" value="ACTIN"/>
    <property type="match status" value="1"/>
</dbReference>
<evidence type="ECO:0008006" key="5">
    <source>
        <dbReference type="Google" id="ProtNLM"/>
    </source>
</evidence>
<sequence>MVGKKSGKALLREEGLERTDNDLEFTTWPQVNMINQKNYYTEYLKRDDQILVFRLQNEETRNRMTREAKDRDRALAQSNRGEFPLPEADADIEDEPVAEEGNGPVAGEEVLGSKVIVIHPGSQNLRIGLASDALPRTIPMVIARKWKHNESEETESEPRPKRTEADGDDDMEPERQFGTEFASQFQTMSADLKVRMRNNKRGVLPNSKGLVVNYNRRTLPDTISEHNDPLRVEWTEVPPNPDSAPDSICGQAALRIPDNSQPRYKLFWPLRNGWYNERDYTSKNLLYEDIVVIIEDAIKSQLGLRRKKEWTQFGCVFIIPDLYERRYVTDSLEMLLREFGFGRVCFIQESLAATFGAGYSSACIVDIGAQKTSICCVEEGMCIENSRMNLKYGGADVTEAFIRMLLYDHFPYADIDLRRRYDFMVAEELKQKFCTMNESDISVQLYDFHLRVSGQDTRKYSFKTYDEVMLAPMGFFNPSIFDNSEKLTGRRKLIPRSYDLYDSSPNDPVSAAQLAVYQALAPQTGKGSSATAATNGENASSGFAASTPSRQQPFNLLNRFNENLDTTPRSSVAGSPAPEGGRTPNPGGGYLTPAVGAGGASGGPVDPNIEKVALAEERDGILPTMSLDAAIFASVTQGARDDDRKLRDFLGSIMVVGGGGKVPGFTTLLEERLREMRPIFGKDILVGTPPRELDSQVVVWKGGSVFGKLRGTNDSWIGQMEYDRLGSRLLAYKCMWAW</sequence>
<gene>
    <name evidence="3" type="ORF">GP486_000156</name>
</gene>
<feature type="compositionally biased region" description="Gly residues" evidence="2">
    <location>
        <begin position="586"/>
        <end position="602"/>
    </location>
</feature>
<dbReference type="Pfam" id="PF00022">
    <property type="entry name" value="Actin"/>
    <property type="match status" value="2"/>
</dbReference>
<feature type="region of interest" description="Disordered" evidence="2">
    <location>
        <begin position="63"/>
        <end position="89"/>
    </location>
</feature>
<organism evidence="3 4">
    <name type="scientific">Trichoglossum hirsutum</name>
    <dbReference type="NCBI Taxonomy" id="265104"/>
    <lineage>
        <taxon>Eukaryota</taxon>
        <taxon>Fungi</taxon>
        <taxon>Dikarya</taxon>
        <taxon>Ascomycota</taxon>
        <taxon>Pezizomycotina</taxon>
        <taxon>Geoglossomycetes</taxon>
        <taxon>Geoglossales</taxon>
        <taxon>Geoglossaceae</taxon>
        <taxon>Trichoglossum</taxon>
    </lineage>
</organism>
<accession>A0A9P8LJ74</accession>
<dbReference type="Proteomes" id="UP000750711">
    <property type="component" value="Unassembled WGS sequence"/>
</dbReference>
<comment type="similarity">
    <text evidence="1">Belongs to the actin family.</text>
</comment>
<evidence type="ECO:0000256" key="1">
    <source>
        <dbReference type="RuleBase" id="RU000487"/>
    </source>
</evidence>
<dbReference type="InterPro" id="IPR043129">
    <property type="entry name" value="ATPase_NBD"/>
</dbReference>
<dbReference type="InterPro" id="IPR004000">
    <property type="entry name" value="Actin"/>
</dbReference>